<dbReference type="STRING" id="33968.BMS77_07705"/>
<evidence type="ECO:0000313" key="2">
    <source>
        <dbReference type="Proteomes" id="UP000192288"/>
    </source>
</evidence>
<dbReference type="Proteomes" id="UP000192288">
    <property type="component" value="Unassembled WGS sequence"/>
</dbReference>
<dbReference type="RefSeq" id="WP_080519436.1">
    <property type="nucleotide sequence ID" value="NZ_MPLS01000025.1"/>
</dbReference>
<evidence type="ECO:0000313" key="1">
    <source>
        <dbReference type="EMBL" id="ORI97444.1"/>
    </source>
</evidence>
<sequence length="70" mass="7510">MTETNPFKIVNKLITTNGVMIATLKNGDEITVASNGLARHNGTYLKDYGDILASVSIDTILDAIVQSISQ</sequence>
<dbReference type="AlphaFoldDB" id="A0A1X0VCS8"/>
<comment type="caution">
    <text evidence="1">The sequence shown here is derived from an EMBL/GenBank/DDBJ whole genome shotgun (WGS) entry which is preliminary data.</text>
</comment>
<proteinExistence type="predicted"/>
<reference evidence="1 2" key="1">
    <citation type="journal article" date="2017" name="Front. Microbiol.">
        <title>Genomic Characterization of Dairy Associated Leuconostoc Species and Diversity of Leuconostocs in Undefined Mixed Mesophilic Starter Cultures.</title>
        <authorList>
            <person name="Frantzen C.A."/>
            <person name="Kot W."/>
            <person name="Pedersen T.B."/>
            <person name="Ardo Y.M."/>
            <person name="Broadbent J.R."/>
            <person name="Neve H."/>
            <person name="Hansen L.H."/>
            <person name="Dal Bello F."/>
            <person name="Ostlie H.M."/>
            <person name="Kleppen H.P."/>
            <person name="Vogensen F.K."/>
            <person name="Holo H."/>
        </authorList>
    </citation>
    <scope>NUCLEOTIDE SEQUENCE [LARGE SCALE GENOMIC DNA]</scope>
    <source>
        <strain evidence="1 2">LMGCF08</strain>
    </source>
</reference>
<dbReference type="EMBL" id="MPLS01000025">
    <property type="protein sequence ID" value="ORI97444.1"/>
    <property type="molecule type" value="Genomic_DNA"/>
</dbReference>
<dbReference type="eggNOG" id="ENOG50308M7">
    <property type="taxonomic scope" value="Bacteria"/>
</dbReference>
<accession>A0A1X0VCS8</accession>
<organism evidence="1 2">
    <name type="scientific">Leuconostoc pseudomesenteroides</name>
    <dbReference type="NCBI Taxonomy" id="33968"/>
    <lineage>
        <taxon>Bacteria</taxon>
        <taxon>Bacillati</taxon>
        <taxon>Bacillota</taxon>
        <taxon>Bacilli</taxon>
        <taxon>Lactobacillales</taxon>
        <taxon>Lactobacillaceae</taxon>
        <taxon>Leuconostoc</taxon>
    </lineage>
</organism>
<protein>
    <submittedName>
        <fullName evidence="1">Uncharacterized protein</fullName>
    </submittedName>
</protein>
<gene>
    <name evidence="1" type="ORF">BMR96_07190</name>
</gene>
<name>A0A1X0VCS8_LEUPS</name>